<feature type="transmembrane region" description="Helical" evidence="5">
    <location>
        <begin position="32"/>
        <end position="54"/>
    </location>
</feature>
<feature type="transmembrane region" description="Helical" evidence="5">
    <location>
        <begin position="5"/>
        <end position="26"/>
    </location>
</feature>
<feature type="transmembrane region" description="Helical" evidence="5">
    <location>
        <begin position="159"/>
        <end position="187"/>
    </location>
</feature>
<dbReference type="SUPFAM" id="SSF103473">
    <property type="entry name" value="MFS general substrate transporter"/>
    <property type="match status" value="1"/>
</dbReference>
<keyword evidence="8" id="KW-1185">Reference proteome</keyword>
<feature type="transmembrane region" description="Helical" evidence="5">
    <location>
        <begin position="343"/>
        <end position="361"/>
    </location>
</feature>
<dbReference type="KEGG" id="rain:Rai3103_03840"/>
<evidence type="ECO:0000256" key="2">
    <source>
        <dbReference type="ARBA" id="ARBA00022692"/>
    </source>
</evidence>
<evidence type="ECO:0000313" key="7">
    <source>
        <dbReference type="EMBL" id="QGF25073.1"/>
    </source>
</evidence>
<dbReference type="GO" id="GO:0005886">
    <property type="term" value="C:plasma membrane"/>
    <property type="evidence" value="ECO:0007669"/>
    <property type="project" value="UniProtKB-SubCell"/>
</dbReference>
<feature type="transmembrane region" description="Helical" evidence="5">
    <location>
        <begin position="124"/>
        <end position="147"/>
    </location>
</feature>
<sequence length="396" mass="39076">MLTNVLGGVGVASGIAVGALLIQAIAGTAWSGFGQALSVLGAAIAAVPLAQLAARRGRRSALGLGYRIAALGAAGVVLGAVLHSVVVLFVALLFFGAAQATNLQTRYAGADAAAGPRRATWMSMVFWATTIGSVLGPNLATAGDVVGRSLRLPGLSGSYLFGIAAFLLASVVVMFLPGGVLPGAGVVPGARSVSAGQALAWAMRHPMARFAVLLTAVAHGVMVGVMSMTPIHLHGHGHDLEVIGLVISLHILGMYALSPVFGWLADRVGAIRVAGLGLAVLLAAVVTGLVAANGRVELTTSALVLLGLGWSASIISASALLAGVDSGDVRVPLQGANDALMNYVGAGAAVLGGPVMAGIGYGGLNIGAGLLLIPAAVAGIAALRAVRAGEQVVSAG</sequence>
<organism evidence="7 8">
    <name type="scientific">Raineyella fluvialis</name>
    <dbReference type="NCBI Taxonomy" id="2662261"/>
    <lineage>
        <taxon>Bacteria</taxon>
        <taxon>Bacillati</taxon>
        <taxon>Actinomycetota</taxon>
        <taxon>Actinomycetes</taxon>
        <taxon>Propionibacteriales</taxon>
        <taxon>Propionibacteriaceae</taxon>
        <taxon>Raineyella</taxon>
    </lineage>
</organism>
<keyword evidence="3 5" id="KW-1133">Transmembrane helix</keyword>
<dbReference type="GO" id="GO:0022857">
    <property type="term" value="F:transmembrane transporter activity"/>
    <property type="evidence" value="ECO:0007669"/>
    <property type="project" value="InterPro"/>
</dbReference>
<feature type="domain" description="Major facilitator superfamily (MFS) profile" evidence="6">
    <location>
        <begin position="1"/>
        <end position="393"/>
    </location>
</feature>
<reference evidence="7 8" key="1">
    <citation type="submission" date="2019-10" db="EMBL/GenBank/DDBJ databases">
        <title>Genomic analysis of Raineyella sp. CBA3103.</title>
        <authorList>
            <person name="Roh S.W."/>
        </authorList>
    </citation>
    <scope>NUCLEOTIDE SEQUENCE [LARGE SCALE GENOMIC DNA]</scope>
    <source>
        <strain evidence="7 8">CBA3103</strain>
    </source>
</reference>
<keyword evidence="4 5" id="KW-0472">Membrane</keyword>
<accession>A0A5Q2FIR7</accession>
<evidence type="ECO:0000256" key="3">
    <source>
        <dbReference type="ARBA" id="ARBA00022989"/>
    </source>
</evidence>
<gene>
    <name evidence="7" type="ORF">Rai3103_03840</name>
</gene>
<dbReference type="Gene3D" id="1.20.1250.20">
    <property type="entry name" value="MFS general substrate transporter like domains"/>
    <property type="match status" value="2"/>
</dbReference>
<protein>
    <submittedName>
        <fullName evidence="7">MFS transporter</fullName>
    </submittedName>
</protein>
<proteinExistence type="predicted"/>
<feature type="transmembrane region" description="Helical" evidence="5">
    <location>
        <begin position="368"/>
        <end position="386"/>
    </location>
</feature>
<keyword evidence="2 5" id="KW-0812">Transmembrane</keyword>
<dbReference type="Pfam" id="PF07690">
    <property type="entry name" value="MFS_1"/>
    <property type="match status" value="1"/>
</dbReference>
<feature type="transmembrane region" description="Helical" evidence="5">
    <location>
        <begin position="270"/>
        <end position="291"/>
    </location>
</feature>
<dbReference type="AlphaFoldDB" id="A0A5Q2FIR7"/>
<dbReference type="EMBL" id="CP045725">
    <property type="protein sequence ID" value="QGF25073.1"/>
    <property type="molecule type" value="Genomic_DNA"/>
</dbReference>
<dbReference type="InterPro" id="IPR011701">
    <property type="entry name" value="MFS"/>
</dbReference>
<comment type="subcellular location">
    <subcellularLocation>
        <location evidence="1">Cell membrane</location>
        <topology evidence="1">Multi-pass membrane protein</topology>
    </subcellularLocation>
</comment>
<dbReference type="InterPro" id="IPR020846">
    <property type="entry name" value="MFS_dom"/>
</dbReference>
<dbReference type="PANTHER" id="PTHR23534:SF1">
    <property type="entry name" value="MAJOR FACILITATOR SUPERFAMILY PROTEIN"/>
    <property type="match status" value="1"/>
</dbReference>
<dbReference type="PANTHER" id="PTHR23534">
    <property type="entry name" value="MFS PERMEASE"/>
    <property type="match status" value="1"/>
</dbReference>
<evidence type="ECO:0000256" key="1">
    <source>
        <dbReference type="ARBA" id="ARBA00004651"/>
    </source>
</evidence>
<feature type="transmembrane region" description="Helical" evidence="5">
    <location>
        <begin position="207"/>
        <end position="228"/>
    </location>
</feature>
<evidence type="ECO:0000313" key="8">
    <source>
        <dbReference type="Proteomes" id="UP000386847"/>
    </source>
</evidence>
<feature type="transmembrane region" description="Helical" evidence="5">
    <location>
        <begin position="66"/>
        <end position="95"/>
    </location>
</feature>
<evidence type="ECO:0000256" key="4">
    <source>
        <dbReference type="ARBA" id="ARBA00023136"/>
    </source>
</evidence>
<dbReference type="PROSITE" id="PS50850">
    <property type="entry name" value="MFS"/>
    <property type="match status" value="1"/>
</dbReference>
<evidence type="ECO:0000256" key="5">
    <source>
        <dbReference type="SAM" id="Phobius"/>
    </source>
</evidence>
<dbReference type="Proteomes" id="UP000386847">
    <property type="component" value="Chromosome"/>
</dbReference>
<feature type="transmembrane region" description="Helical" evidence="5">
    <location>
        <begin position="303"/>
        <end position="323"/>
    </location>
</feature>
<feature type="transmembrane region" description="Helical" evidence="5">
    <location>
        <begin position="240"/>
        <end position="264"/>
    </location>
</feature>
<evidence type="ECO:0000259" key="6">
    <source>
        <dbReference type="PROSITE" id="PS50850"/>
    </source>
</evidence>
<name>A0A5Q2FIR7_9ACTN</name>
<dbReference type="InterPro" id="IPR036259">
    <property type="entry name" value="MFS_trans_sf"/>
</dbReference>